<name>X1T6D5_9ZZZZ</name>
<proteinExistence type="predicted"/>
<gene>
    <name evidence="1" type="ORF">S12H4_19997</name>
</gene>
<accession>X1T6D5</accession>
<dbReference type="AlphaFoldDB" id="X1T6D5"/>
<feature type="non-terminal residue" evidence="1">
    <location>
        <position position="1"/>
    </location>
</feature>
<organism evidence="1">
    <name type="scientific">marine sediment metagenome</name>
    <dbReference type="NCBI Taxonomy" id="412755"/>
    <lineage>
        <taxon>unclassified sequences</taxon>
        <taxon>metagenomes</taxon>
        <taxon>ecological metagenomes</taxon>
    </lineage>
</organism>
<sequence>TLGYRMYLFPEKSEACEVKIKKLLDFVHLYILNLYGIDFTRDVIGRGNLDRFSLWVDDRVTGSNKIVKARIHIFTYLKSKDFRGPKNKEGVSIYYDFEINDKKKIVYKDYFLADHYDTSKDGMYRIFL</sequence>
<dbReference type="EMBL" id="BARW01010071">
    <property type="protein sequence ID" value="GAI86946.1"/>
    <property type="molecule type" value="Genomic_DNA"/>
</dbReference>
<reference evidence="1" key="1">
    <citation type="journal article" date="2014" name="Front. Microbiol.">
        <title>High frequency of phylogenetically diverse reductive dehalogenase-homologous genes in deep subseafloor sedimentary metagenomes.</title>
        <authorList>
            <person name="Kawai M."/>
            <person name="Futagami T."/>
            <person name="Toyoda A."/>
            <person name="Takaki Y."/>
            <person name="Nishi S."/>
            <person name="Hori S."/>
            <person name="Arai W."/>
            <person name="Tsubouchi T."/>
            <person name="Morono Y."/>
            <person name="Uchiyama I."/>
            <person name="Ito T."/>
            <person name="Fujiyama A."/>
            <person name="Inagaki F."/>
            <person name="Takami H."/>
        </authorList>
    </citation>
    <scope>NUCLEOTIDE SEQUENCE</scope>
    <source>
        <strain evidence="1">Expedition CK06-06</strain>
    </source>
</reference>
<evidence type="ECO:0000313" key="1">
    <source>
        <dbReference type="EMBL" id="GAI86946.1"/>
    </source>
</evidence>
<comment type="caution">
    <text evidence="1">The sequence shown here is derived from an EMBL/GenBank/DDBJ whole genome shotgun (WGS) entry which is preliminary data.</text>
</comment>
<protein>
    <submittedName>
        <fullName evidence="1">Uncharacterized protein</fullName>
    </submittedName>
</protein>